<reference evidence="2" key="1">
    <citation type="submission" date="2008-07" db="EMBL/GenBank/DDBJ databases">
        <title>Annotation of Ajellomyces capsulatus strain H88.</title>
        <authorList>
            <person name="Champion M."/>
            <person name="Cuomo C."/>
            <person name="Ma L.-J."/>
            <person name="Henn M.R."/>
            <person name="Sil A."/>
            <person name="Goldman B."/>
            <person name="Young S.K."/>
            <person name="Kodira C.D."/>
            <person name="Zeng Q."/>
            <person name="Koehrsen M."/>
            <person name="Alvarado L."/>
            <person name="Berlin A."/>
            <person name="Borenstein D."/>
            <person name="Chen Z."/>
            <person name="Engels R."/>
            <person name="Freedman E."/>
            <person name="Gellesch M."/>
            <person name="Goldberg J."/>
            <person name="Griggs A."/>
            <person name="Gujja S."/>
            <person name="Heiman D."/>
            <person name="Hepburn T."/>
            <person name="Howarth C."/>
            <person name="Jen D."/>
            <person name="Larson L."/>
            <person name="Lewis B."/>
            <person name="Mehta T."/>
            <person name="Park D."/>
            <person name="Pearson M."/>
            <person name="Roberts A."/>
            <person name="Saif S."/>
            <person name="Shea T."/>
            <person name="Shenoy N."/>
            <person name="Sisk P."/>
            <person name="Stolte C."/>
            <person name="Sykes S."/>
            <person name="Walk T."/>
            <person name="White J."/>
            <person name="Yandava C."/>
            <person name="Klein B."/>
            <person name="McEwen J.G."/>
            <person name="Puccia R."/>
            <person name="Goldman G.H."/>
            <person name="Felipe M.S."/>
            <person name="Nino-Vega G."/>
            <person name="San-Blas G."/>
            <person name="Taylor J."/>
            <person name="Mendoza L."/>
            <person name="Galagan J."/>
            <person name="Nusbaum C."/>
            <person name="Birren B."/>
        </authorList>
    </citation>
    <scope>NUCLEOTIDE SEQUENCE [LARGE SCALE GENOMIC DNA]</scope>
    <source>
        <strain evidence="2">H88</strain>
    </source>
</reference>
<accession>F0UVI6</accession>
<gene>
    <name evidence="1" type="ORF">HCEG_09128</name>
</gene>
<proteinExistence type="predicted"/>
<sequence length="120" mass="13328">MSLTGCTQYRLCAVVANMGVCELEVPERDAELQRIAYGMSILPRNMNYITKNLVGASRPMANSTFNKAPREATKGDMEAAKLVDGKLQKTIDVFNYLNYAVLGGCLKERPTRGTRPEPRK</sequence>
<dbReference type="Proteomes" id="UP000008142">
    <property type="component" value="Unassembled WGS sequence"/>
</dbReference>
<evidence type="ECO:0000313" key="2">
    <source>
        <dbReference type="Proteomes" id="UP000008142"/>
    </source>
</evidence>
<organism evidence="2">
    <name type="scientific">Ajellomyces capsulatus (strain H88)</name>
    <name type="common">Darling's disease fungus</name>
    <name type="synonym">Histoplasma capsulatum</name>
    <dbReference type="NCBI Taxonomy" id="544711"/>
    <lineage>
        <taxon>Eukaryota</taxon>
        <taxon>Fungi</taxon>
        <taxon>Dikarya</taxon>
        <taxon>Ascomycota</taxon>
        <taxon>Pezizomycotina</taxon>
        <taxon>Eurotiomycetes</taxon>
        <taxon>Eurotiomycetidae</taxon>
        <taxon>Onygenales</taxon>
        <taxon>Ajellomycetaceae</taxon>
        <taxon>Histoplasma</taxon>
    </lineage>
</organism>
<evidence type="ECO:0000313" key="1">
    <source>
        <dbReference type="EMBL" id="EGC49913.1"/>
    </source>
</evidence>
<protein>
    <submittedName>
        <fullName evidence="1">Predicted protein</fullName>
    </submittedName>
</protein>
<dbReference type="OrthoDB" id="4180203at2759"/>
<dbReference type="AlphaFoldDB" id="F0UVI6"/>
<dbReference type="STRING" id="544711.F0UVI6"/>
<dbReference type="HOGENOM" id="CLU_2049023_0_0_1"/>
<name>F0UVI6_AJEC8</name>
<dbReference type="EMBL" id="DS990644">
    <property type="protein sequence ID" value="EGC49913.1"/>
    <property type="molecule type" value="Genomic_DNA"/>
</dbReference>